<protein>
    <submittedName>
        <fullName evidence="1">Xanthine dehydrogenase family protein molybdopterin-binding subunit</fullName>
    </submittedName>
</protein>
<dbReference type="PANTHER" id="PTHR47495">
    <property type="entry name" value="ALDEHYDE DEHYDROGENASE"/>
    <property type="match status" value="1"/>
</dbReference>
<dbReference type="EMBL" id="JAERRH010000134">
    <property type="protein sequence ID" value="MBL1110792.1"/>
    <property type="molecule type" value="Genomic_DNA"/>
</dbReference>
<name>A0ABS1PEH9_9ACTN</name>
<dbReference type="Proteomes" id="UP000621386">
    <property type="component" value="Unassembled WGS sequence"/>
</dbReference>
<evidence type="ECO:0000313" key="2">
    <source>
        <dbReference type="Proteomes" id="UP000621386"/>
    </source>
</evidence>
<organism evidence="1 2">
    <name type="scientific">Streptomyces musisoli</name>
    <dbReference type="NCBI Taxonomy" id="2802280"/>
    <lineage>
        <taxon>Bacteria</taxon>
        <taxon>Bacillati</taxon>
        <taxon>Actinomycetota</taxon>
        <taxon>Actinomycetes</taxon>
        <taxon>Kitasatosporales</taxon>
        <taxon>Streptomycetaceae</taxon>
        <taxon>Streptomyces</taxon>
    </lineage>
</organism>
<feature type="non-terminal residue" evidence="1">
    <location>
        <position position="99"/>
    </location>
</feature>
<reference evidence="1 2" key="1">
    <citation type="submission" date="2021-01" db="EMBL/GenBank/DDBJ databases">
        <title>WGS of actinomycetes isolated from Thailand.</title>
        <authorList>
            <person name="Thawai C."/>
        </authorList>
    </citation>
    <scope>NUCLEOTIDE SEQUENCE [LARGE SCALE GENOMIC DNA]</scope>
    <source>
        <strain evidence="1 2">CH5-8</strain>
    </source>
</reference>
<gene>
    <name evidence="1" type="ORF">JK361_40800</name>
</gene>
<dbReference type="InterPro" id="IPR052516">
    <property type="entry name" value="N-heterocyclic_Hydroxylase"/>
</dbReference>
<comment type="caution">
    <text evidence="1">The sequence shown here is derived from an EMBL/GenBank/DDBJ whole genome shotgun (WGS) entry which is preliminary data.</text>
</comment>
<keyword evidence="2" id="KW-1185">Reference proteome</keyword>
<evidence type="ECO:0000313" key="1">
    <source>
        <dbReference type="EMBL" id="MBL1110792.1"/>
    </source>
</evidence>
<feature type="non-terminal residue" evidence="1">
    <location>
        <position position="1"/>
    </location>
</feature>
<dbReference type="InterPro" id="IPR037165">
    <property type="entry name" value="AldOxase/xan_DH_Mopterin-bd_sf"/>
</dbReference>
<dbReference type="SUPFAM" id="SSF56003">
    <property type="entry name" value="Molybdenum cofactor-binding domain"/>
    <property type="match status" value="1"/>
</dbReference>
<proteinExistence type="predicted"/>
<dbReference type="Gene3D" id="3.30.365.10">
    <property type="entry name" value="Aldehyde oxidase/xanthine dehydrogenase, molybdopterin binding domain"/>
    <property type="match status" value="1"/>
</dbReference>
<dbReference type="PANTHER" id="PTHR47495:SF2">
    <property type="entry name" value="ALDEHYDE DEHYDROGENASE"/>
    <property type="match status" value="1"/>
</dbReference>
<accession>A0ABS1PEH9</accession>
<sequence>LLGGMIWGISMALHEEAVRDRASGGPVGADLAGYHVATHADVPHIEADWIDDTDPADPVGIKGIGEVGIVGAAAAVANAVWHATGVRHRSLPIRPDRVL</sequence>